<name>A0A9Q3VMR9_9ACTN</name>
<protein>
    <recommendedName>
        <fullName evidence="1">Protein-tyrosine-phosphatase-like N-terminal domain-containing protein</fullName>
    </recommendedName>
</protein>
<dbReference type="Gene3D" id="1.10.8.1060">
    <property type="entry name" value="Corynebacterium glutamicum thioredoxin-dependent arsenate reductase, N-terminal domain"/>
    <property type="match status" value="1"/>
</dbReference>
<evidence type="ECO:0000313" key="3">
    <source>
        <dbReference type="Proteomes" id="UP001108029"/>
    </source>
</evidence>
<keyword evidence="3" id="KW-1185">Reference proteome</keyword>
<organism evidence="2 3">
    <name type="scientific">Streptomyces guryensis</name>
    <dbReference type="NCBI Taxonomy" id="2886947"/>
    <lineage>
        <taxon>Bacteria</taxon>
        <taxon>Bacillati</taxon>
        <taxon>Actinomycetota</taxon>
        <taxon>Actinomycetes</taxon>
        <taxon>Kitasatosporales</taxon>
        <taxon>Streptomycetaceae</taxon>
        <taxon>Streptomyces</taxon>
    </lineage>
</organism>
<dbReference type="AlphaFoldDB" id="A0A9Q3VMR9"/>
<dbReference type="Proteomes" id="UP001108029">
    <property type="component" value="Unassembled WGS sequence"/>
</dbReference>
<feature type="domain" description="Protein-tyrosine-phosphatase-like N-terminal" evidence="1">
    <location>
        <begin position="14"/>
        <end position="68"/>
    </location>
</feature>
<evidence type="ECO:0000259" key="1">
    <source>
        <dbReference type="Pfam" id="PF21234"/>
    </source>
</evidence>
<accession>A0A9Q3VMR9</accession>
<dbReference type="EMBL" id="JAJSBI010000007">
    <property type="protein sequence ID" value="MCD9875409.1"/>
    <property type="molecule type" value="Genomic_DNA"/>
</dbReference>
<dbReference type="NCBIfam" id="NF046112">
    <property type="entry name" value="MSMEG_6209_Nter"/>
    <property type="match status" value="1"/>
</dbReference>
<dbReference type="Pfam" id="PF21234">
    <property type="entry name" value="Phosphatase-like_N"/>
    <property type="match status" value="1"/>
</dbReference>
<reference evidence="2" key="1">
    <citation type="submission" date="2021-12" db="EMBL/GenBank/DDBJ databases">
        <authorList>
            <person name="Lee J.-H."/>
            <person name="Kim S.-B."/>
        </authorList>
    </citation>
    <scope>NUCLEOTIDE SEQUENCE</scope>
    <source>
        <strain evidence="2">NR30</strain>
    </source>
</reference>
<dbReference type="RefSeq" id="WP_232649516.1">
    <property type="nucleotide sequence ID" value="NZ_JAJSBI010000007.1"/>
</dbReference>
<dbReference type="InterPro" id="IPR048716">
    <property type="entry name" value="Phosphatase-like_N"/>
</dbReference>
<evidence type="ECO:0000313" key="2">
    <source>
        <dbReference type="EMBL" id="MCD9875409.1"/>
    </source>
</evidence>
<gene>
    <name evidence="2" type="ORF">LJ657_17395</name>
</gene>
<sequence length="111" mass="12134">MGANTAETALPDTLEKLTDHLTASYAGLLKPAVVREVVQDCYQPLSNARIAGYVPILVEHNSRARLRQLVRRPDPAAPLREESDGIRGHLVTAALRRLHIALTRSAPAPRP</sequence>
<comment type="caution">
    <text evidence="2">The sequence shown here is derived from an EMBL/GenBank/DDBJ whole genome shotgun (WGS) entry which is preliminary data.</text>
</comment>
<proteinExistence type="predicted"/>